<dbReference type="Proteomes" id="UP000596660">
    <property type="component" value="Unplaced"/>
</dbReference>
<keyword evidence="4" id="KW-1185">Reference proteome</keyword>
<evidence type="ECO:0000259" key="2">
    <source>
        <dbReference type="Pfam" id="PF12937"/>
    </source>
</evidence>
<dbReference type="InterPro" id="IPR036047">
    <property type="entry name" value="F-box-like_dom_sf"/>
</dbReference>
<feature type="compositionally biased region" description="Basic residues" evidence="1">
    <location>
        <begin position="24"/>
        <end position="37"/>
    </location>
</feature>
<dbReference type="Pfam" id="PF12937">
    <property type="entry name" value="F-box-like"/>
    <property type="match status" value="1"/>
</dbReference>
<dbReference type="SUPFAM" id="SSF51126">
    <property type="entry name" value="Pectin lyase-like"/>
    <property type="match status" value="1"/>
</dbReference>
<dbReference type="PANTHER" id="PTHR14695">
    <property type="entry name" value="SHC SH2-DOMAIN BINDING PROTEIN 1-RELATED"/>
    <property type="match status" value="1"/>
</dbReference>
<dbReference type="InterPro" id="IPR001810">
    <property type="entry name" value="F-box_dom"/>
</dbReference>
<dbReference type="InterPro" id="IPR045140">
    <property type="entry name" value="SHCBP1-like"/>
</dbReference>
<dbReference type="InterPro" id="IPR011050">
    <property type="entry name" value="Pectin_lyase_fold/virulence"/>
</dbReference>
<evidence type="ECO:0000256" key="1">
    <source>
        <dbReference type="SAM" id="MobiDB-lite"/>
    </source>
</evidence>
<dbReference type="AlphaFoldDB" id="A0A803MYC3"/>
<feature type="region of interest" description="Disordered" evidence="1">
    <location>
        <begin position="1"/>
        <end position="37"/>
    </location>
</feature>
<name>A0A803MYC3_CHEQI</name>
<evidence type="ECO:0000313" key="3">
    <source>
        <dbReference type="EnsemblPlants" id="AUR62037203-RA:cds"/>
    </source>
</evidence>
<feature type="compositionally biased region" description="Polar residues" evidence="1">
    <location>
        <begin position="1"/>
        <end position="13"/>
    </location>
</feature>
<organism evidence="3 4">
    <name type="scientific">Chenopodium quinoa</name>
    <name type="common">Quinoa</name>
    <dbReference type="NCBI Taxonomy" id="63459"/>
    <lineage>
        <taxon>Eukaryota</taxon>
        <taxon>Viridiplantae</taxon>
        <taxon>Streptophyta</taxon>
        <taxon>Embryophyta</taxon>
        <taxon>Tracheophyta</taxon>
        <taxon>Spermatophyta</taxon>
        <taxon>Magnoliopsida</taxon>
        <taxon>eudicotyledons</taxon>
        <taxon>Gunneridae</taxon>
        <taxon>Pentapetalae</taxon>
        <taxon>Caryophyllales</taxon>
        <taxon>Chenopodiaceae</taxon>
        <taxon>Chenopodioideae</taxon>
        <taxon>Atripliceae</taxon>
        <taxon>Chenopodium</taxon>
    </lineage>
</organism>
<accession>A0A803MYC3</accession>
<dbReference type="Gramene" id="AUR62037203-RA">
    <property type="protein sequence ID" value="AUR62037203-RA:cds"/>
    <property type="gene ID" value="AUR62037203"/>
</dbReference>
<dbReference type="CDD" id="cd22163">
    <property type="entry name" value="F-box_AtSKIP5-like"/>
    <property type="match status" value="1"/>
</dbReference>
<feature type="domain" description="F-box" evidence="2">
    <location>
        <begin position="55"/>
        <end position="93"/>
    </location>
</feature>
<dbReference type="SUPFAM" id="SSF81383">
    <property type="entry name" value="F-box domain"/>
    <property type="match status" value="1"/>
</dbReference>
<sequence length="189" mass="21093">MASIADQEQSNPASEAVSMPKFGGKQRSKNKWRRLSKHLSTTSDSPINTLDDGCLMHIFSFLSPLPDRYNTALVCHRWRFLACHPRLWLRVDRTIKDYSEPGVFSCIDAAVSAAKPGDTILIAAGGVHFTSNIQIKKPLCLRPEPLPFPNVLIILICALCATWYDCVSLPLYSHMHMHREFGVGVSVDV</sequence>
<evidence type="ECO:0000313" key="4">
    <source>
        <dbReference type="Proteomes" id="UP000596660"/>
    </source>
</evidence>
<reference evidence="3" key="1">
    <citation type="journal article" date="2017" name="Nature">
        <title>The genome of Chenopodium quinoa.</title>
        <authorList>
            <person name="Jarvis D.E."/>
            <person name="Ho Y.S."/>
            <person name="Lightfoot D.J."/>
            <person name="Schmoeckel S.M."/>
            <person name="Li B."/>
            <person name="Borm T.J.A."/>
            <person name="Ohyanagi H."/>
            <person name="Mineta K."/>
            <person name="Michell C.T."/>
            <person name="Saber N."/>
            <person name="Kharbatia N.M."/>
            <person name="Rupper R.R."/>
            <person name="Sharp A.R."/>
            <person name="Dally N."/>
            <person name="Boughton B.A."/>
            <person name="Woo Y.H."/>
            <person name="Gao G."/>
            <person name="Schijlen E.G.W.M."/>
            <person name="Guo X."/>
            <person name="Momin A.A."/>
            <person name="Negrao S."/>
            <person name="Al-Babili S."/>
            <person name="Gehring C."/>
            <person name="Roessner U."/>
            <person name="Jung C."/>
            <person name="Murphy K."/>
            <person name="Arold S.T."/>
            <person name="Gojobori T."/>
            <person name="van der Linden C.G."/>
            <person name="van Loo E.N."/>
            <person name="Jellen E.N."/>
            <person name="Maughan P.J."/>
            <person name="Tester M."/>
        </authorList>
    </citation>
    <scope>NUCLEOTIDE SEQUENCE [LARGE SCALE GENOMIC DNA]</scope>
    <source>
        <strain evidence="3">cv. PI 614886</strain>
    </source>
</reference>
<dbReference type="Gene3D" id="1.20.1280.50">
    <property type="match status" value="1"/>
</dbReference>
<dbReference type="EnsemblPlants" id="AUR62037203-RA">
    <property type="protein sequence ID" value="AUR62037203-RA:cds"/>
    <property type="gene ID" value="AUR62037203"/>
</dbReference>
<protein>
    <recommendedName>
        <fullName evidence="2">F-box domain-containing protein</fullName>
    </recommendedName>
</protein>
<reference evidence="3" key="2">
    <citation type="submission" date="2021-03" db="UniProtKB">
        <authorList>
            <consortium name="EnsemblPlants"/>
        </authorList>
    </citation>
    <scope>IDENTIFICATION</scope>
</reference>
<proteinExistence type="predicted"/>
<dbReference type="PANTHER" id="PTHR14695:SF4">
    <property type="entry name" value="PROTEIN NESSUN DORMA"/>
    <property type="match status" value="1"/>
</dbReference>